<evidence type="ECO:0000256" key="3">
    <source>
        <dbReference type="ARBA" id="ARBA00022692"/>
    </source>
</evidence>
<dbReference type="InterPro" id="IPR036640">
    <property type="entry name" value="ABC1_TM_sf"/>
</dbReference>
<evidence type="ECO:0000313" key="13">
    <source>
        <dbReference type="EMBL" id="KAA6392256.1"/>
    </source>
</evidence>
<dbReference type="EMBL" id="SNRW01002606">
    <property type="protein sequence ID" value="KAA6392256.1"/>
    <property type="molecule type" value="Genomic_DNA"/>
</dbReference>
<dbReference type="GO" id="GO:0005524">
    <property type="term" value="F:ATP binding"/>
    <property type="evidence" value="ECO:0007669"/>
    <property type="project" value="UniProtKB-KW"/>
</dbReference>
<feature type="transmembrane region" description="Helical" evidence="10">
    <location>
        <begin position="552"/>
        <end position="571"/>
    </location>
</feature>
<dbReference type="SMART" id="SM00382">
    <property type="entry name" value="AAA"/>
    <property type="match status" value="2"/>
</dbReference>
<dbReference type="Proteomes" id="UP000324800">
    <property type="component" value="Unassembled WGS sequence"/>
</dbReference>
<feature type="transmembrane region" description="Helical" evidence="10">
    <location>
        <begin position="430"/>
        <end position="451"/>
    </location>
</feature>
<evidence type="ECO:0000256" key="4">
    <source>
        <dbReference type="ARBA" id="ARBA00022737"/>
    </source>
</evidence>
<feature type="transmembrane region" description="Helical" evidence="10">
    <location>
        <begin position="480"/>
        <end position="501"/>
    </location>
</feature>
<dbReference type="SUPFAM" id="SSF52540">
    <property type="entry name" value="P-loop containing nucleoside triphosphate hydrolases"/>
    <property type="match status" value="2"/>
</dbReference>
<evidence type="ECO:0000256" key="7">
    <source>
        <dbReference type="ARBA" id="ARBA00022989"/>
    </source>
</evidence>
<comment type="subcellular location">
    <subcellularLocation>
        <location evidence="1">Vacuole membrane</location>
        <topology evidence="1">Multi-pass membrane protein</topology>
    </subcellularLocation>
</comment>
<feature type="compositionally biased region" description="Basic and acidic residues" evidence="9">
    <location>
        <begin position="256"/>
        <end position="271"/>
    </location>
</feature>
<feature type="domain" description="ABC transmembrane type-1" evidence="12">
    <location>
        <begin position="443"/>
        <end position="722"/>
    </location>
</feature>
<keyword evidence="5" id="KW-0547">Nucleotide-binding</keyword>
<dbReference type="InterPro" id="IPR003593">
    <property type="entry name" value="AAA+_ATPase"/>
</dbReference>
<dbReference type="GO" id="GO:0016887">
    <property type="term" value="F:ATP hydrolysis activity"/>
    <property type="evidence" value="ECO:0007669"/>
    <property type="project" value="InterPro"/>
</dbReference>
<dbReference type="InterPro" id="IPR003439">
    <property type="entry name" value="ABC_transporter-like_ATP-bd"/>
</dbReference>
<dbReference type="PANTHER" id="PTHR24223:SF443">
    <property type="entry name" value="MULTIDRUG-RESISTANCE LIKE PROTEIN 1, ISOFORM I"/>
    <property type="match status" value="1"/>
</dbReference>
<dbReference type="Gene3D" id="3.40.50.300">
    <property type="entry name" value="P-loop containing nucleotide triphosphate hydrolases"/>
    <property type="match status" value="2"/>
</dbReference>
<evidence type="ECO:0000256" key="9">
    <source>
        <dbReference type="SAM" id="MobiDB-lite"/>
    </source>
</evidence>
<keyword evidence="6" id="KW-0067">ATP-binding</keyword>
<evidence type="ECO:0000259" key="12">
    <source>
        <dbReference type="PROSITE" id="PS50929"/>
    </source>
</evidence>
<dbReference type="InterPro" id="IPR044726">
    <property type="entry name" value="ABCC_6TM_D2"/>
</dbReference>
<dbReference type="FunFam" id="1.20.1560.10:FF:000013">
    <property type="entry name" value="ABC transporter C family member 2"/>
    <property type="match status" value="1"/>
</dbReference>
<reference evidence="13 14" key="1">
    <citation type="submission" date="2019-03" db="EMBL/GenBank/DDBJ databases">
        <title>Single cell metagenomics reveals metabolic interactions within the superorganism composed of flagellate Streblomastix strix and complex community of Bacteroidetes bacteria on its surface.</title>
        <authorList>
            <person name="Treitli S.C."/>
            <person name="Kolisko M."/>
            <person name="Husnik F."/>
            <person name="Keeling P."/>
            <person name="Hampl V."/>
        </authorList>
    </citation>
    <scope>NUCLEOTIDE SEQUENCE [LARGE SCALE GENOMIC DNA]</scope>
    <source>
        <strain evidence="13">ST1C</strain>
    </source>
</reference>
<dbReference type="CDD" id="cd18580">
    <property type="entry name" value="ABC_6TM_ABCC_D2"/>
    <property type="match status" value="1"/>
</dbReference>
<dbReference type="Gene3D" id="1.20.1560.10">
    <property type="entry name" value="ABC transporter type 1, transmembrane domain"/>
    <property type="match status" value="1"/>
</dbReference>
<dbReference type="AlphaFoldDB" id="A0A5J4WC68"/>
<evidence type="ECO:0000256" key="10">
    <source>
        <dbReference type="SAM" id="Phobius"/>
    </source>
</evidence>
<feature type="transmembrane region" description="Helical" evidence="10">
    <location>
        <begin position="668"/>
        <end position="686"/>
    </location>
</feature>
<dbReference type="CDD" id="cd03250">
    <property type="entry name" value="ABCC_MRP_domain1"/>
    <property type="match status" value="1"/>
</dbReference>
<accession>A0A5J4WC68</accession>
<dbReference type="GO" id="GO:0005774">
    <property type="term" value="C:vacuolar membrane"/>
    <property type="evidence" value="ECO:0007669"/>
    <property type="project" value="UniProtKB-SubCell"/>
</dbReference>
<keyword evidence="3 10" id="KW-0812">Transmembrane</keyword>
<gene>
    <name evidence="13" type="ORF">EZS28_012216</name>
</gene>
<evidence type="ECO:0000256" key="6">
    <source>
        <dbReference type="ARBA" id="ARBA00022840"/>
    </source>
</evidence>
<evidence type="ECO:0000256" key="8">
    <source>
        <dbReference type="ARBA" id="ARBA00023136"/>
    </source>
</evidence>
<evidence type="ECO:0000256" key="1">
    <source>
        <dbReference type="ARBA" id="ARBA00004128"/>
    </source>
</evidence>
<dbReference type="PROSITE" id="PS50893">
    <property type="entry name" value="ABC_TRANSPORTER_2"/>
    <property type="match status" value="1"/>
</dbReference>
<evidence type="ECO:0000256" key="5">
    <source>
        <dbReference type="ARBA" id="ARBA00022741"/>
    </source>
</evidence>
<feature type="non-terminal residue" evidence="13">
    <location>
        <position position="937"/>
    </location>
</feature>
<name>A0A5J4WC68_9EUKA</name>
<keyword evidence="2" id="KW-0813">Transport</keyword>
<proteinExistence type="predicted"/>
<dbReference type="InterPro" id="IPR011527">
    <property type="entry name" value="ABC1_TM_dom"/>
</dbReference>
<keyword evidence="8 10" id="KW-0472">Membrane</keyword>
<dbReference type="PROSITE" id="PS50929">
    <property type="entry name" value="ABC_TM1F"/>
    <property type="match status" value="1"/>
</dbReference>
<dbReference type="GO" id="GO:0140359">
    <property type="term" value="F:ABC-type transporter activity"/>
    <property type="evidence" value="ECO:0007669"/>
    <property type="project" value="InterPro"/>
</dbReference>
<evidence type="ECO:0000259" key="11">
    <source>
        <dbReference type="PROSITE" id="PS50893"/>
    </source>
</evidence>
<keyword evidence="4" id="KW-0677">Repeat</keyword>
<comment type="caution">
    <text evidence="13">The sequence shown here is derived from an EMBL/GenBank/DDBJ whole genome shotgun (WGS) entry which is preliminary data.</text>
</comment>
<dbReference type="OrthoDB" id="6500128at2759"/>
<feature type="transmembrane region" description="Helical" evidence="10">
    <location>
        <begin position="577"/>
        <end position="597"/>
    </location>
</feature>
<dbReference type="Pfam" id="PF00664">
    <property type="entry name" value="ABC_membrane"/>
    <property type="match status" value="1"/>
</dbReference>
<evidence type="ECO:0000256" key="2">
    <source>
        <dbReference type="ARBA" id="ARBA00022448"/>
    </source>
</evidence>
<dbReference type="InterPro" id="IPR027417">
    <property type="entry name" value="P-loop_NTPase"/>
</dbReference>
<keyword evidence="7 10" id="KW-1133">Transmembrane helix</keyword>
<sequence>MGKEKGNKERIENPIKILDGITFSLRRGIKVMVIGAVGSGKSSLLSALLGEMVCLEGHGHVKGKVAYVSQQPWILNATIKENILFGSKFDPEKYSEIIRVCCLGPDLEMLPGGDQTEIGERGITLSGGQRMRVGLARVCYGDSDVVLLDDPISAVDNNVGQTIVKDCVCGFLAGKSQWWKEREAKENAGKTEDQKKLIKRKQKLIIMATHHTKYMSFFDHVISLTNNGKIDLEGRPSLFVDKVDEIMGNEIAEDNDSQKEKENKQYQDRQYAEQNSSGKILIPSQNKQSPIFQPEHQHSKQDLICNSASTLQLNNKHQIRNEVREVRVISPSPGLFETSHIQTPSLQNFSTTLPEFQQSTPNTLESADITAYAFTPCLQTQDQNEVQSKEGFVKDNENNKFIEMEQQEQKKGKLTSAEDTTHGHISKDVYLFYIKNGSLILLLFVVAVYLLSDGARLLSQYVLGFWSSAEDDDMSAQRKYFIYFIICNALTIFMVVPRNILMVIASQRAARKIGANIVERILTAPMKFFDVTPTGRLISRISKDLASLDNAIPMHLVGFAGNFFTVILSFFGTVMSLPWLIVPLIPLMAVYVYIQMYSQISQLNIRRFFSLTRTLLVHNMQQCLNGSATIRAFDKQDYFIKTHDEYLDMSVSAKFLLLAINSNVKLKLEILMALIIFTIGIIGTIVKATGGNMTLFALTLSLSQSTFNHVRMLMRQATILETEMSSVEKLKELYEIDQEPLGVGMNDKEDEDQIKKKNARKQKLPENWPNKGAIDFNNVSVRYREGLPLVLDKVNIHIPGGAKVGIVGRTGSGKSTTLLTLLRLVEIEEDSCDNENVRYNQNNQKSLQDSKPPAIFIDGINIKHDLSLYQLRSSIATTPQEPTLFEGSLRFNLDPMSQSSEENMKTALKQVGMFDYVYSLPSGIDSNIATDGANLTV</sequence>
<dbReference type="PANTHER" id="PTHR24223">
    <property type="entry name" value="ATP-BINDING CASSETTE SUB-FAMILY C"/>
    <property type="match status" value="1"/>
</dbReference>
<organism evidence="13 14">
    <name type="scientific">Streblomastix strix</name>
    <dbReference type="NCBI Taxonomy" id="222440"/>
    <lineage>
        <taxon>Eukaryota</taxon>
        <taxon>Metamonada</taxon>
        <taxon>Preaxostyla</taxon>
        <taxon>Oxymonadida</taxon>
        <taxon>Streblomastigidae</taxon>
        <taxon>Streblomastix</taxon>
    </lineage>
</organism>
<protein>
    <submittedName>
        <fullName evidence="13">Putative ABC transporter C family member 14</fullName>
    </submittedName>
</protein>
<dbReference type="SUPFAM" id="SSF90123">
    <property type="entry name" value="ABC transporter transmembrane region"/>
    <property type="match status" value="1"/>
</dbReference>
<dbReference type="Pfam" id="PF00005">
    <property type="entry name" value="ABC_tran"/>
    <property type="match status" value="2"/>
</dbReference>
<evidence type="ECO:0000313" key="14">
    <source>
        <dbReference type="Proteomes" id="UP000324800"/>
    </source>
</evidence>
<feature type="region of interest" description="Disordered" evidence="9">
    <location>
        <begin position="250"/>
        <end position="280"/>
    </location>
</feature>
<dbReference type="InterPro" id="IPR050173">
    <property type="entry name" value="ABC_transporter_C-like"/>
</dbReference>
<feature type="domain" description="ABC transporter" evidence="11">
    <location>
        <begin position="1"/>
        <end position="252"/>
    </location>
</feature>